<proteinExistence type="predicted"/>
<gene>
    <name evidence="1" type="ORF">RHRU231_770135</name>
</gene>
<accession>A0A098BQM1</accession>
<evidence type="ECO:0000313" key="1">
    <source>
        <dbReference type="EMBL" id="CDZ91014.1"/>
    </source>
</evidence>
<dbReference type="KEGG" id="rrz:CS378_21350"/>
<name>A0A098BQM1_9NOCA</name>
<organism evidence="1 2">
    <name type="scientific">Rhodococcus ruber</name>
    <dbReference type="NCBI Taxonomy" id="1830"/>
    <lineage>
        <taxon>Bacteria</taxon>
        <taxon>Bacillati</taxon>
        <taxon>Actinomycetota</taxon>
        <taxon>Actinomycetes</taxon>
        <taxon>Mycobacteriales</taxon>
        <taxon>Nocardiaceae</taxon>
        <taxon>Rhodococcus</taxon>
    </lineage>
</organism>
<dbReference type="OrthoDB" id="4566858at2"/>
<protein>
    <submittedName>
        <fullName evidence="1">Uncharacterized protein</fullName>
    </submittedName>
</protein>
<reference evidence="1 2" key="1">
    <citation type="journal article" date="2014" name="Genome Announc.">
        <title>Draft Genome Sequence of Propane- and Butane-Oxidizing Actinobacterium Rhodococcus ruber IEGM 231.</title>
        <authorList>
            <person name="Ivshina I.B."/>
            <person name="Kuyukina M.S."/>
            <person name="Krivoruchko A.V."/>
            <person name="Barbe V."/>
            <person name="Fischer C."/>
        </authorList>
    </citation>
    <scope>NUCLEOTIDE SEQUENCE [LARGE SCALE GENOMIC DNA]</scope>
</reference>
<sequence length="93" mass="9804">MIAPPRAPSTPWSTGLTLTGFALAVTVVTIVAFGLELGRVHPLLVVIVNLVAAAGIAPTLWWWRRVPLWRWIAAGVAAGVPVGWIVLLAAAAF</sequence>
<dbReference type="eggNOG" id="ENOG5033P34">
    <property type="taxonomic scope" value="Bacteria"/>
</dbReference>
<evidence type="ECO:0000313" key="2">
    <source>
        <dbReference type="Proteomes" id="UP000042997"/>
    </source>
</evidence>
<dbReference type="EMBL" id="CCSD01000091">
    <property type="protein sequence ID" value="CDZ91014.1"/>
    <property type="molecule type" value="Genomic_DNA"/>
</dbReference>
<dbReference type="Pfam" id="PF10801">
    <property type="entry name" value="DUF2537"/>
    <property type="match status" value="1"/>
</dbReference>
<dbReference type="RefSeq" id="WP_010593986.1">
    <property type="nucleotide sequence ID" value="NZ_CP023714.1"/>
</dbReference>
<dbReference type="GeneID" id="66834485"/>
<dbReference type="InterPro" id="IPR024244">
    <property type="entry name" value="DUF2537"/>
</dbReference>
<dbReference type="Proteomes" id="UP000042997">
    <property type="component" value="Unassembled WGS sequence"/>
</dbReference>
<dbReference type="AlphaFoldDB" id="A0A098BQM1"/>